<sequence length="185" mass="20492">MGLKIEHRVGIAAPVDDVYAIIADINAWPEWSPIHKKTDARLSFGAPIHLEEYYEGLGTWETDGFIADWTPLSHIHVSVPKPFYAGTLVRYFEFDILSDTGAGFSIGAMFNGYLSEREGKRYRSLIRTGFEAFGEALKSKAEAQFAANPYTPAPQVAKATPDAEPLAKKKPNWRGPKLFGPFGSK</sequence>
<reference evidence="2 3" key="1">
    <citation type="journal article" date="2014" name="Nature">
        <title>Sequential evolution of bacterial morphology by co-option of a developmental regulator.</title>
        <authorList>
            <person name="Jiang C."/>
            <person name="Brown P.J."/>
            <person name="Ducret A."/>
            <person name="Brun Y.V."/>
        </authorList>
    </citation>
    <scope>NUCLEOTIDE SEQUENCE [LARGE SCALE GENOMIC DNA]</scope>
    <source>
        <strain evidence="2 3">DSM 16100</strain>
    </source>
</reference>
<keyword evidence="3" id="KW-1185">Reference proteome</keyword>
<evidence type="ECO:0008006" key="4">
    <source>
        <dbReference type="Google" id="ProtNLM"/>
    </source>
</evidence>
<dbReference type="SUPFAM" id="SSF55961">
    <property type="entry name" value="Bet v1-like"/>
    <property type="match status" value="1"/>
</dbReference>
<dbReference type="AlphaFoldDB" id="V4PEI1"/>
<feature type="region of interest" description="Disordered" evidence="1">
    <location>
        <begin position="154"/>
        <end position="185"/>
    </location>
</feature>
<dbReference type="Gene3D" id="3.30.530.20">
    <property type="match status" value="1"/>
</dbReference>
<dbReference type="RefSeq" id="WP_018080884.1">
    <property type="nucleotide sequence ID" value="NZ_AQWM01000003.1"/>
</dbReference>
<dbReference type="STRING" id="1121022.GCA_000376105_01219"/>
<accession>V4PEI1</accession>
<name>V4PEI1_9CAUL</name>
<protein>
    <recommendedName>
        <fullName evidence="4">Polyketide cyclase</fullName>
    </recommendedName>
</protein>
<gene>
    <name evidence="2" type="ORF">ABENE_18760</name>
</gene>
<dbReference type="Proteomes" id="UP000017837">
    <property type="component" value="Unassembled WGS sequence"/>
</dbReference>
<dbReference type="eggNOG" id="ENOG502ZH91">
    <property type="taxonomic scope" value="Bacteria"/>
</dbReference>
<dbReference type="EMBL" id="AWGB01000057">
    <property type="protein sequence ID" value="ESQ85549.1"/>
    <property type="molecule type" value="Genomic_DNA"/>
</dbReference>
<evidence type="ECO:0000313" key="3">
    <source>
        <dbReference type="Proteomes" id="UP000017837"/>
    </source>
</evidence>
<organism evidence="2 3">
    <name type="scientific">Asticcacaulis benevestitus DSM 16100 = ATCC BAA-896</name>
    <dbReference type="NCBI Taxonomy" id="1121022"/>
    <lineage>
        <taxon>Bacteria</taxon>
        <taxon>Pseudomonadati</taxon>
        <taxon>Pseudomonadota</taxon>
        <taxon>Alphaproteobacteria</taxon>
        <taxon>Caulobacterales</taxon>
        <taxon>Caulobacteraceae</taxon>
        <taxon>Asticcacaulis</taxon>
    </lineage>
</organism>
<proteinExistence type="predicted"/>
<dbReference type="PATRIC" id="fig|1121022.4.peg.3837"/>
<comment type="caution">
    <text evidence="2">The sequence shown here is derived from an EMBL/GenBank/DDBJ whole genome shotgun (WGS) entry which is preliminary data.</text>
</comment>
<dbReference type="InterPro" id="IPR023393">
    <property type="entry name" value="START-like_dom_sf"/>
</dbReference>
<evidence type="ECO:0000256" key="1">
    <source>
        <dbReference type="SAM" id="MobiDB-lite"/>
    </source>
</evidence>
<evidence type="ECO:0000313" key="2">
    <source>
        <dbReference type="EMBL" id="ESQ85549.1"/>
    </source>
</evidence>